<dbReference type="PIRSF" id="PIRSF012535">
    <property type="entry name" value="UCP012535"/>
    <property type="match status" value="1"/>
</dbReference>
<comment type="caution">
    <text evidence="5">The sequence shown here is derived from an EMBL/GenBank/DDBJ whole genome shotgun (WGS) entry which is preliminary data.</text>
</comment>
<dbReference type="AlphaFoldDB" id="A0A511W447"/>
<evidence type="ECO:0000313" key="5">
    <source>
        <dbReference type="EMBL" id="GEN44813.1"/>
    </source>
</evidence>
<keyword evidence="1 2" id="KW-0436">Ligase</keyword>
<dbReference type="Proteomes" id="UP000321440">
    <property type="component" value="Unassembled WGS sequence"/>
</dbReference>
<gene>
    <name evidence="2 5" type="primary">bshC</name>
    <name evidence="5" type="ORF">AHA02nite_05890</name>
</gene>
<sequence length="543" mass="63591">MEVKPIELKHQSKLMNDYRDRKESIYKHFEYDPFQLRSYKSRQNLIIDGQYQREALVEVLKEQNSQWGMNEQVERHIDELLDERTTVVIGGQQTGVLTGPLYTIHKIISIIIQAKEQREHLGCPVVPVFWMAGEDHDFLEVDHIFTYSNQRLNKTRVNDQQPFDYKLPISKRVLPQEEAQQFIDDVFETFQETEHTKSVYQLVQDAVAKSETYVDFFAYLTQQLFALEGLVLVDADDANLRKLERPYFLQMVENRRDLAAQVTKQLNELADDNYHVNLDASLSDAHLFYHYEGERLLLEVTKEGQFQSKGGEVSFSESELKQLVDEHPELFSNNVVTRPLMQELVFPVLSFVGGPGEIAYWAALKGAFKALNLKLPIVTPRLSLTLMKRNHQSLIEHYQMDEESVINEGSYHFKMNWLTRQSKYPVKETVEEVKKQLEVVHQPLQSIAQGVSSDIEALTKTNLKQIEDEIDYVEKRIMSELNKQHEQTVKQFDELNEFYNPSGGLQERMWNIVYWLNEYGLDLPIQLTEIPPRWEQDHQFITL</sequence>
<accession>A0A511W447</accession>
<dbReference type="EMBL" id="BJYA01000002">
    <property type="protein sequence ID" value="GEN44813.1"/>
    <property type="molecule type" value="Genomic_DNA"/>
</dbReference>
<dbReference type="GO" id="GO:0016874">
    <property type="term" value="F:ligase activity"/>
    <property type="evidence" value="ECO:0007669"/>
    <property type="project" value="UniProtKB-UniRule"/>
</dbReference>
<evidence type="ECO:0000259" key="3">
    <source>
        <dbReference type="Pfam" id="PF10079"/>
    </source>
</evidence>
<dbReference type="NCBIfam" id="TIGR03998">
    <property type="entry name" value="thiol_BshC"/>
    <property type="match status" value="1"/>
</dbReference>
<evidence type="ECO:0000313" key="6">
    <source>
        <dbReference type="Proteomes" id="UP000321440"/>
    </source>
</evidence>
<dbReference type="InterPro" id="IPR011199">
    <property type="entry name" value="Bacillithiol_biosynth_BshC"/>
</dbReference>
<proteinExistence type="inferred from homology"/>
<dbReference type="OrthoDB" id="9765151at2"/>
<protein>
    <recommendedName>
        <fullName evidence="2">Putative cysteine ligase BshC</fullName>
        <ecNumber evidence="2">6.-.-.-</ecNumber>
    </recommendedName>
</protein>
<reference evidence="5 6" key="1">
    <citation type="submission" date="2019-07" db="EMBL/GenBank/DDBJ databases">
        <title>Whole genome shotgun sequence of Alkalibacillus haloalkaliphilus NBRC 103110.</title>
        <authorList>
            <person name="Hosoyama A."/>
            <person name="Uohara A."/>
            <person name="Ohji S."/>
            <person name="Ichikawa N."/>
        </authorList>
    </citation>
    <scope>NUCLEOTIDE SEQUENCE [LARGE SCALE GENOMIC DNA]</scope>
    <source>
        <strain evidence="5 6">NBRC 103110</strain>
    </source>
</reference>
<dbReference type="EC" id="6.-.-.-" evidence="2"/>
<dbReference type="Pfam" id="PF24850">
    <property type="entry name" value="CC_BshC"/>
    <property type="match status" value="1"/>
</dbReference>
<dbReference type="Pfam" id="PF10079">
    <property type="entry name" value="Rossmann-like_BshC"/>
    <property type="match status" value="1"/>
</dbReference>
<comment type="similarity">
    <text evidence="2">Belongs to the BshC family.</text>
</comment>
<evidence type="ECO:0000256" key="2">
    <source>
        <dbReference type="HAMAP-Rule" id="MF_01867"/>
    </source>
</evidence>
<evidence type="ECO:0000256" key="1">
    <source>
        <dbReference type="ARBA" id="ARBA00022598"/>
    </source>
</evidence>
<dbReference type="InterPro" id="IPR055399">
    <property type="entry name" value="CC_BshC"/>
</dbReference>
<dbReference type="RefSeq" id="WP_146814230.1">
    <property type="nucleotide sequence ID" value="NZ_BJYA01000002.1"/>
</dbReference>
<feature type="domain" description="Bacillithiol biosynthesis BshC C-terminal coiled-coil" evidence="4">
    <location>
        <begin position="385"/>
        <end position="542"/>
    </location>
</feature>
<feature type="domain" description="Bacillithiol biosynthesis BshC N-terminal Rossmann-like" evidence="3">
    <location>
        <begin position="1"/>
        <end position="382"/>
    </location>
</feature>
<name>A0A511W447_9BACI</name>
<evidence type="ECO:0000259" key="4">
    <source>
        <dbReference type="Pfam" id="PF24850"/>
    </source>
</evidence>
<organism evidence="5 6">
    <name type="scientific">Alkalibacillus haloalkaliphilus</name>
    <dbReference type="NCBI Taxonomy" id="94136"/>
    <lineage>
        <taxon>Bacteria</taxon>
        <taxon>Bacillati</taxon>
        <taxon>Bacillota</taxon>
        <taxon>Bacilli</taxon>
        <taxon>Bacillales</taxon>
        <taxon>Bacillaceae</taxon>
        <taxon>Alkalibacillus</taxon>
    </lineage>
</organism>
<keyword evidence="6" id="KW-1185">Reference proteome</keyword>
<dbReference type="InterPro" id="IPR055398">
    <property type="entry name" value="Rossmann-like_BshC"/>
</dbReference>
<dbReference type="HAMAP" id="MF_01867">
    <property type="entry name" value="BshC"/>
    <property type="match status" value="1"/>
</dbReference>
<comment type="function">
    <text evidence="2">Involved in bacillithiol (BSH) biosynthesis. May catalyze the last step of the pathway, the addition of cysteine to glucosamine malate (GlcN-Mal) to generate BSH.</text>
</comment>